<protein>
    <submittedName>
        <fullName evidence="1">Uncharacterized protein</fullName>
    </submittedName>
</protein>
<sequence>MKFKLKALRLLKTSQLIQKFDLFYLLLDVESLKNTVKVSVLKTVNLLKQERRLMKSQKSVGNVKYDFVYVCEKLKEKLYINSLEKELMHLKLCDVEGIDASLNDELVKSKCIEAVPMVVDPVKTNDIDPKSVLYPTNLSNDEVNQVLDKQGVILQEADYDDEEEIKRQMFLKNTVKVSVLKTVNLLKQERRLMMKSQKSVGNVKYNFVDVCEKLKEKLYINSLEKELMHLKLCDVEGIDASLNEELVKSKCIEAVLWYITRNFD</sequence>
<reference evidence="2" key="1">
    <citation type="journal article" date="2022" name="Mol. Ecol. Resour.">
        <title>The genomes of chicory, endive, great burdock and yacon provide insights into Asteraceae palaeo-polyploidization history and plant inulin production.</title>
        <authorList>
            <person name="Fan W."/>
            <person name="Wang S."/>
            <person name="Wang H."/>
            <person name="Wang A."/>
            <person name="Jiang F."/>
            <person name="Liu H."/>
            <person name="Zhao H."/>
            <person name="Xu D."/>
            <person name="Zhang Y."/>
        </authorList>
    </citation>
    <scope>NUCLEOTIDE SEQUENCE [LARGE SCALE GENOMIC DNA]</scope>
    <source>
        <strain evidence="2">cv. Yunnan</strain>
    </source>
</reference>
<proteinExistence type="predicted"/>
<comment type="caution">
    <text evidence="1">The sequence shown here is derived from an EMBL/GenBank/DDBJ whole genome shotgun (WGS) entry which is preliminary data.</text>
</comment>
<accession>A0ACB8YD52</accession>
<keyword evidence="2" id="KW-1185">Reference proteome</keyword>
<gene>
    <name evidence="1" type="ORF">L1987_83641</name>
</gene>
<dbReference type="EMBL" id="CM042045">
    <property type="protein sequence ID" value="KAI3683141.1"/>
    <property type="molecule type" value="Genomic_DNA"/>
</dbReference>
<reference evidence="1 2" key="2">
    <citation type="journal article" date="2022" name="Mol. Ecol. Resour.">
        <title>The genomes of chicory, endive, great burdock and yacon provide insights into Asteraceae paleo-polyploidization history and plant inulin production.</title>
        <authorList>
            <person name="Fan W."/>
            <person name="Wang S."/>
            <person name="Wang H."/>
            <person name="Wang A."/>
            <person name="Jiang F."/>
            <person name="Liu H."/>
            <person name="Zhao H."/>
            <person name="Xu D."/>
            <person name="Zhang Y."/>
        </authorList>
    </citation>
    <scope>NUCLEOTIDE SEQUENCE [LARGE SCALE GENOMIC DNA]</scope>
    <source>
        <strain evidence="2">cv. Yunnan</strain>
        <tissue evidence="1">Leaves</tissue>
    </source>
</reference>
<organism evidence="1 2">
    <name type="scientific">Smallanthus sonchifolius</name>
    <dbReference type="NCBI Taxonomy" id="185202"/>
    <lineage>
        <taxon>Eukaryota</taxon>
        <taxon>Viridiplantae</taxon>
        <taxon>Streptophyta</taxon>
        <taxon>Embryophyta</taxon>
        <taxon>Tracheophyta</taxon>
        <taxon>Spermatophyta</taxon>
        <taxon>Magnoliopsida</taxon>
        <taxon>eudicotyledons</taxon>
        <taxon>Gunneridae</taxon>
        <taxon>Pentapetalae</taxon>
        <taxon>asterids</taxon>
        <taxon>campanulids</taxon>
        <taxon>Asterales</taxon>
        <taxon>Asteraceae</taxon>
        <taxon>Asteroideae</taxon>
        <taxon>Heliantheae alliance</taxon>
        <taxon>Millerieae</taxon>
        <taxon>Smallanthus</taxon>
    </lineage>
</organism>
<evidence type="ECO:0000313" key="2">
    <source>
        <dbReference type="Proteomes" id="UP001056120"/>
    </source>
</evidence>
<evidence type="ECO:0000313" key="1">
    <source>
        <dbReference type="EMBL" id="KAI3683141.1"/>
    </source>
</evidence>
<name>A0ACB8YD52_9ASTR</name>
<dbReference type="Proteomes" id="UP001056120">
    <property type="component" value="Linkage Group LG28"/>
</dbReference>